<feature type="region of interest" description="Disordered" evidence="1">
    <location>
        <begin position="1"/>
        <end position="23"/>
    </location>
</feature>
<evidence type="ECO:0000256" key="1">
    <source>
        <dbReference type="SAM" id="MobiDB-lite"/>
    </source>
</evidence>
<proteinExistence type="predicted"/>
<keyword evidence="3" id="KW-1185">Reference proteome</keyword>
<evidence type="ECO:0000313" key="3">
    <source>
        <dbReference type="Proteomes" id="UP000188268"/>
    </source>
</evidence>
<dbReference type="AlphaFoldDB" id="A0A1R3G9S2"/>
<dbReference type="Proteomes" id="UP000188268">
    <property type="component" value="Unassembled WGS sequence"/>
</dbReference>
<comment type="caution">
    <text evidence="2">The sequence shown here is derived from an EMBL/GenBank/DDBJ whole genome shotgun (WGS) entry which is preliminary data.</text>
</comment>
<dbReference type="Gramene" id="OMO54834">
    <property type="protein sequence ID" value="OMO54834"/>
    <property type="gene ID" value="CCACVL1_27524"/>
</dbReference>
<reference evidence="2 3" key="1">
    <citation type="submission" date="2013-09" db="EMBL/GenBank/DDBJ databases">
        <title>Corchorus capsularis genome sequencing.</title>
        <authorList>
            <person name="Alam M."/>
            <person name="Haque M.S."/>
            <person name="Islam M.S."/>
            <person name="Emdad E.M."/>
            <person name="Islam M.M."/>
            <person name="Ahmed B."/>
            <person name="Halim A."/>
            <person name="Hossen Q.M.M."/>
            <person name="Hossain M.Z."/>
            <person name="Ahmed R."/>
            <person name="Khan M.M."/>
            <person name="Islam R."/>
            <person name="Rashid M.M."/>
            <person name="Khan S.A."/>
            <person name="Rahman M.S."/>
            <person name="Alam M."/>
        </authorList>
    </citation>
    <scope>NUCLEOTIDE SEQUENCE [LARGE SCALE GENOMIC DNA]</scope>
    <source>
        <strain evidence="3">cv. CVL-1</strain>
        <tissue evidence="2">Whole seedling</tissue>
    </source>
</reference>
<dbReference type="EMBL" id="AWWV01014870">
    <property type="protein sequence ID" value="OMO54834.1"/>
    <property type="molecule type" value="Genomic_DNA"/>
</dbReference>
<evidence type="ECO:0000313" key="2">
    <source>
        <dbReference type="EMBL" id="OMO54834.1"/>
    </source>
</evidence>
<organism evidence="2 3">
    <name type="scientific">Corchorus capsularis</name>
    <name type="common">Jute</name>
    <dbReference type="NCBI Taxonomy" id="210143"/>
    <lineage>
        <taxon>Eukaryota</taxon>
        <taxon>Viridiplantae</taxon>
        <taxon>Streptophyta</taxon>
        <taxon>Embryophyta</taxon>
        <taxon>Tracheophyta</taxon>
        <taxon>Spermatophyta</taxon>
        <taxon>Magnoliopsida</taxon>
        <taxon>eudicotyledons</taxon>
        <taxon>Gunneridae</taxon>
        <taxon>Pentapetalae</taxon>
        <taxon>rosids</taxon>
        <taxon>malvids</taxon>
        <taxon>Malvales</taxon>
        <taxon>Malvaceae</taxon>
        <taxon>Grewioideae</taxon>
        <taxon>Apeibeae</taxon>
        <taxon>Corchorus</taxon>
    </lineage>
</organism>
<sequence>MSQDQTNVPVPSKPQTNRQVKVN</sequence>
<protein>
    <submittedName>
        <fullName evidence="2">Uncharacterized protein</fullName>
    </submittedName>
</protein>
<gene>
    <name evidence="2" type="ORF">CCACVL1_27524</name>
</gene>
<accession>A0A1R3G9S2</accession>
<name>A0A1R3G9S2_COCAP</name>